<name>A0A6N8F9N3_9GAMM</name>
<dbReference type="InterPro" id="IPR032710">
    <property type="entry name" value="NTF2-like_dom_sf"/>
</dbReference>
<proteinExistence type="predicted"/>
<keyword evidence="2" id="KW-1185">Reference proteome</keyword>
<protein>
    <recommendedName>
        <fullName evidence="3">Nuclear transport factor 2 family protein</fullName>
    </recommendedName>
</protein>
<sequence length="119" mass="12983">MSDCIKTFFKAWQIEDEKLRFSTINSSVVEAVKYDDPRTPETINGIESLNNYVGMFSAHAPGWAAKVIKADSIAGVTRVTVAFSGPGPEGTEQTQLGQYFVEQDGDLICRMVGFVGIGE</sequence>
<evidence type="ECO:0008006" key="3">
    <source>
        <dbReference type="Google" id="ProtNLM"/>
    </source>
</evidence>
<evidence type="ECO:0000313" key="1">
    <source>
        <dbReference type="EMBL" id="MUH73216.1"/>
    </source>
</evidence>
<dbReference type="OrthoDB" id="7658823at2"/>
<evidence type="ECO:0000313" key="2">
    <source>
        <dbReference type="Proteomes" id="UP000439994"/>
    </source>
</evidence>
<comment type="caution">
    <text evidence="1">The sequence shown here is derived from an EMBL/GenBank/DDBJ whole genome shotgun (WGS) entry which is preliminary data.</text>
</comment>
<dbReference type="SUPFAM" id="SSF54427">
    <property type="entry name" value="NTF2-like"/>
    <property type="match status" value="1"/>
</dbReference>
<accession>A0A6N8F9N3</accession>
<dbReference type="Gene3D" id="3.10.450.50">
    <property type="match status" value="1"/>
</dbReference>
<organism evidence="1 2">
    <name type="scientific">Psychrosphaera haliotis</name>
    <dbReference type="NCBI Taxonomy" id="555083"/>
    <lineage>
        <taxon>Bacteria</taxon>
        <taxon>Pseudomonadati</taxon>
        <taxon>Pseudomonadota</taxon>
        <taxon>Gammaproteobacteria</taxon>
        <taxon>Alteromonadales</taxon>
        <taxon>Pseudoalteromonadaceae</taxon>
        <taxon>Psychrosphaera</taxon>
    </lineage>
</organism>
<reference evidence="1 2" key="1">
    <citation type="submission" date="2019-11" db="EMBL/GenBank/DDBJ databases">
        <title>P. haliotis isolates from Z. marina roots.</title>
        <authorList>
            <person name="Cohen M."/>
            <person name="Jospin G."/>
            <person name="Eisen J.A."/>
            <person name="Coil D.A."/>
        </authorList>
    </citation>
    <scope>NUCLEOTIDE SEQUENCE [LARGE SCALE GENOMIC DNA]</scope>
    <source>
        <strain evidence="1 2">UCD-MCMsp1aY</strain>
    </source>
</reference>
<dbReference type="AlphaFoldDB" id="A0A6N8F9N3"/>
<dbReference type="EMBL" id="WOCD01000005">
    <property type="protein sequence ID" value="MUH73216.1"/>
    <property type="molecule type" value="Genomic_DNA"/>
</dbReference>
<dbReference type="Proteomes" id="UP000439994">
    <property type="component" value="Unassembled WGS sequence"/>
</dbReference>
<gene>
    <name evidence="1" type="ORF">GNP35_12425</name>
</gene>
<dbReference type="RefSeq" id="WP_155696415.1">
    <property type="nucleotide sequence ID" value="NZ_WOCD01000005.1"/>
</dbReference>